<reference evidence="9" key="1">
    <citation type="submission" date="2019-03" db="EMBL/GenBank/DDBJ databases">
        <title>Single cell metagenomics reveals metabolic interactions within the superorganism composed of flagellate Streblomastix strix and complex community of Bacteroidetes bacteria on its surface.</title>
        <authorList>
            <person name="Treitli S.C."/>
            <person name="Kolisko M."/>
            <person name="Husnik F."/>
            <person name="Keeling P."/>
            <person name="Hampl V."/>
        </authorList>
    </citation>
    <scope>NUCLEOTIDE SEQUENCE</scope>
    <source>
        <strain evidence="9">STM</strain>
    </source>
</reference>
<evidence type="ECO:0000259" key="6">
    <source>
        <dbReference type="PROSITE" id="PS01124"/>
    </source>
</evidence>
<dbReference type="InterPro" id="IPR011006">
    <property type="entry name" value="CheY-like_superfamily"/>
</dbReference>
<feature type="domain" description="Histidine kinase" evidence="7">
    <location>
        <begin position="809"/>
        <end position="1044"/>
    </location>
</feature>
<dbReference type="PROSITE" id="PS00041">
    <property type="entry name" value="HTH_ARAC_FAMILY_1"/>
    <property type="match status" value="1"/>
</dbReference>
<evidence type="ECO:0000256" key="2">
    <source>
        <dbReference type="ARBA" id="ARBA00023015"/>
    </source>
</evidence>
<dbReference type="SMART" id="SM00448">
    <property type="entry name" value="REC"/>
    <property type="match status" value="1"/>
</dbReference>
<dbReference type="PROSITE" id="PS01124">
    <property type="entry name" value="HTH_ARAC_FAMILY_2"/>
    <property type="match status" value="1"/>
</dbReference>
<dbReference type="InterPro" id="IPR036890">
    <property type="entry name" value="HATPase_C_sf"/>
</dbReference>
<dbReference type="InterPro" id="IPR003661">
    <property type="entry name" value="HisK_dim/P_dom"/>
</dbReference>
<keyword evidence="5" id="KW-1133">Transmembrane helix</keyword>
<dbReference type="Pfam" id="PF07495">
    <property type="entry name" value="Y_Y_Y"/>
    <property type="match status" value="1"/>
</dbReference>
<dbReference type="SMART" id="SM00388">
    <property type="entry name" value="HisKA"/>
    <property type="match status" value="1"/>
</dbReference>
<name>A0A5J4RLQ9_9ZZZZ</name>
<organism evidence="9">
    <name type="scientific">termite gut metagenome</name>
    <dbReference type="NCBI Taxonomy" id="433724"/>
    <lineage>
        <taxon>unclassified sequences</taxon>
        <taxon>metagenomes</taxon>
        <taxon>organismal metagenomes</taxon>
    </lineage>
</organism>
<keyword evidence="1" id="KW-0597">Phosphoprotein</keyword>
<sequence length="1332" mass="152781">FSCQKTNDSGKIHSYEGTVISHDISNQHITSFAEDHLGHIWIGTGRGANKYNVHEFHQYFNSDDSLSLCDNQVRQIYRDSQNRLWVATANGICLYTDKDCFQKIPNESYSQNVLQILEDKEGRIFLNMVEQLCEYRAEENKFVVVISDFDTDKNWNNRCFIDKTGNLWSVSSFSVRCFNTTNLELIKQKPTDSYTHYSFMRDNGELWLASGNILSILDTKTGRFTEVPEVIRKHPLLSKSTITYIHSYSNSSLLISTPNGLFLYNFLAGSVIHQSEDGFPFQAPAFSITTLFTDSQKNLWIGSMDQGYVTKYNYKEQFNANNYLFSYMENKSVTSVVTDKNDNLWISTQMDGIFLYHAATKTIQNIDTKKFFPEDNYFHNRVSRIFIDNENFVWLITELGKLIQCRYEQGQLHQENARWFPTGIFCMTQNKEGIIYAAGFNENIYILPPGEKEFQAIPLYTQGFPRFIYTTGIITLSTGELLVASFSQNLQVISEDGKNIKEIEILPHIKRSLFLPSVLFEDSEGDIWIGTLANGLFRYSNQTKEIEPLPGTACADITGIQEDVQGNVWVSTLYGLSKYDRTVNKFTSYYKSDGIGGNQFNERSSCRMRNGTLIFGGTHGLTFFNPVDVGLKRNIPLLFEDLKIHNQLIYPFQSDCIDKSLSYNPVIRLKHYQNSFTISFSALDYCEYERVHYYYKMEEFDDMWIDANNNREAYYSNFPPGNYLFKVKITNNDKTIVEAENSIRVVISPAPWLSRWAYCVYFLLFIVIVVIVVGVLQKIKKGKETVLQAKKEQEQEKMANKMNMSFFTNVSHEFRTPLTMISGPVMQLCNDDSISGKNKKLLFIIQRSVNRMLKLVNQLMDFNKLENDALKLKVKRTDIISELAQIIDIFRFNANNKGIHLITYGLEDSFITWVDTDKLDKIMSNLVSNALKFTNPGGKISLSFDVIQGNEAAPLFPLSEKDISREYIQISLSDSGRGIPEDKLEKIFERYYQIIDQDKGAYNWGTGIGLYYARHLVELHHGSIKATNRQEGGALFTVILPINDEVYTVEEKEVGKKDQKDIFPLQTEKQLGKMQKTENEKDPYKLLVVDDDTEVSHYLNILLSGHYKVINRFDANNAMKAIEEEAPDLILSDVVMPGISGYEFCRKIKDNLQLCHIPVILVTAKTTVESQVEGLNTGADAYVTKPFDPNYLLALIKSQLKNRENVRNLLGKKTKTDKIEKNILSPQDNAFMTELYQLMETELSNTELNITRITEVLKISRTKLYYKIKGLTGDNPNVFFKMYKLNRASELLAEGKYNISEIADITGFSTLSHFSSSFKKQFGVSPSDYHGE</sequence>
<dbReference type="InterPro" id="IPR013783">
    <property type="entry name" value="Ig-like_fold"/>
</dbReference>
<dbReference type="SUPFAM" id="SSF55874">
    <property type="entry name" value="ATPase domain of HSP90 chaperone/DNA topoisomerase II/histidine kinase"/>
    <property type="match status" value="1"/>
</dbReference>
<dbReference type="InterPro" id="IPR004358">
    <property type="entry name" value="Sig_transdc_His_kin-like_C"/>
</dbReference>
<dbReference type="CDD" id="cd17574">
    <property type="entry name" value="REC_OmpR"/>
    <property type="match status" value="1"/>
</dbReference>
<evidence type="ECO:0000256" key="1">
    <source>
        <dbReference type="ARBA" id="ARBA00022553"/>
    </source>
</evidence>
<evidence type="ECO:0000313" key="9">
    <source>
        <dbReference type="EMBL" id="KAA6334599.1"/>
    </source>
</evidence>
<dbReference type="Pfam" id="PF07494">
    <property type="entry name" value="Reg_prop"/>
    <property type="match status" value="2"/>
</dbReference>
<dbReference type="Pfam" id="PF00512">
    <property type="entry name" value="HisKA"/>
    <property type="match status" value="1"/>
</dbReference>
<dbReference type="Pfam" id="PF02518">
    <property type="entry name" value="HATPase_c"/>
    <property type="match status" value="1"/>
</dbReference>
<dbReference type="FunFam" id="1.10.287.130:FF:000045">
    <property type="entry name" value="Two-component system sensor histidine kinase/response regulator"/>
    <property type="match status" value="1"/>
</dbReference>
<keyword evidence="3" id="KW-0238">DNA-binding</keyword>
<dbReference type="InterPro" id="IPR011047">
    <property type="entry name" value="Quinoprotein_ADH-like_sf"/>
</dbReference>
<dbReference type="Gene3D" id="1.10.10.60">
    <property type="entry name" value="Homeodomain-like"/>
    <property type="match status" value="1"/>
</dbReference>
<keyword evidence="5" id="KW-0472">Membrane</keyword>
<dbReference type="Gene3D" id="2.130.10.10">
    <property type="entry name" value="YVTN repeat-like/Quinoprotein amine dehydrogenase"/>
    <property type="match status" value="2"/>
</dbReference>
<dbReference type="PANTHER" id="PTHR43547:SF2">
    <property type="entry name" value="HYBRID SIGNAL TRANSDUCTION HISTIDINE KINASE C"/>
    <property type="match status" value="1"/>
</dbReference>
<dbReference type="InterPro" id="IPR036097">
    <property type="entry name" value="HisK_dim/P_sf"/>
</dbReference>
<dbReference type="SUPFAM" id="SSF50998">
    <property type="entry name" value="Quinoprotein alcohol dehydrogenase-like"/>
    <property type="match status" value="1"/>
</dbReference>
<dbReference type="EC" id="2.7.13.3" evidence="9"/>
<dbReference type="Gene3D" id="3.40.50.2300">
    <property type="match status" value="1"/>
</dbReference>
<feature type="domain" description="HTH araC/xylS-type" evidence="6">
    <location>
        <begin position="1233"/>
        <end position="1332"/>
    </location>
</feature>
<dbReference type="EMBL" id="SNRY01000980">
    <property type="protein sequence ID" value="KAA6334599.1"/>
    <property type="molecule type" value="Genomic_DNA"/>
</dbReference>
<feature type="non-terminal residue" evidence="9">
    <location>
        <position position="1"/>
    </location>
</feature>
<dbReference type="Pfam" id="PF00072">
    <property type="entry name" value="Response_reg"/>
    <property type="match status" value="1"/>
</dbReference>
<feature type="domain" description="Response regulatory" evidence="8">
    <location>
        <begin position="1085"/>
        <end position="1200"/>
    </location>
</feature>
<keyword evidence="9" id="KW-0808">Transferase</keyword>
<dbReference type="SMART" id="SM00387">
    <property type="entry name" value="HATPase_c"/>
    <property type="match status" value="1"/>
</dbReference>
<evidence type="ECO:0000259" key="8">
    <source>
        <dbReference type="PROSITE" id="PS50110"/>
    </source>
</evidence>
<evidence type="ECO:0000256" key="5">
    <source>
        <dbReference type="SAM" id="Phobius"/>
    </source>
</evidence>
<dbReference type="Gene3D" id="2.60.40.10">
    <property type="entry name" value="Immunoglobulins"/>
    <property type="match status" value="1"/>
</dbReference>
<dbReference type="Gene3D" id="1.10.287.130">
    <property type="match status" value="1"/>
</dbReference>
<proteinExistence type="predicted"/>
<evidence type="ECO:0000259" key="7">
    <source>
        <dbReference type="PROSITE" id="PS50109"/>
    </source>
</evidence>
<evidence type="ECO:0000256" key="4">
    <source>
        <dbReference type="ARBA" id="ARBA00023163"/>
    </source>
</evidence>
<dbReference type="GO" id="GO:0043565">
    <property type="term" value="F:sequence-specific DNA binding"/>
    <property type="evidence" value="ECO:0007669"/>
    <property type="project" value="InterPro"/>
</dbReference>
<comment type="caution">
    <text evidence="9">The sequence shown here is derived from an EMBL/GenBank/DDBJ whole genome shotgun (WGS) entry which is preliminary data.</text>
</comment>
<dbReference type="InterPro" id="IPR009057">
    <property type="entry name" value="Homeodomain-like_sf"/>
</dbReference>
<dbReference type="SMART" id="SM00342">
    <property type="entry name" value="HTH_ARAC"/>
    <property type="match status" value="1"/>
</dbReference>
<dbReference type="InterPro" id="IPR018060">
    <property type="entry name" value="HTH_AraC"/>
</dbReference>
<dbReference type="PROSITE" id="PS50109">
    <property type="entry name" value="HIS_KIN"/>
    <property type="match status" value="1"/>
</dbReference>
<dbReference type="PANTHER" id="PTHR43547">
    <property type="entry name" value="TWO-COMPONENT HISTIDINE KINASE"/>
    <property type="match status" value="1"/>
</dbReference>
<dbReference type="InterPro" id="IPR015943">
    <property type="entry name" value="WD40/YVTN_repeat-like_dom_sf"/>
</dbReference>
<dbReference type="SUPFAM" id="SSF46689">
    <property type="entry name" value="Homeodomain-like"/>
    <property type="match status" value="1"/>
</dbReference>
<accession>A0A5J4RLQ9</accession>
<dbReference type="Pfam" id="PF12833">
    <property type="entry name" value="HTH_18"/>
    <property type="match status" value="1"/>
</dbReference>
<dbReference type="SUPFAM" id="SSF47384">
    <property type="entry name" value="Homodimeric domain of signal transducing histidine kinase"/>
    <property type="match status" value="1"/>
</dbReference>
<dbReference type="InterPro" id="IPR003594">
    <property type="entry name" value="HATPase_dom"/>
</dbReference>
<dbReference type="InterPro" id="IPR011110">
    <property type="entry name" value="Reg_prop"/>
</dbReference>
<keyword evidence="4" id="KW-0804">Transcription</keyword>
<dbReference type="SUPFAM" id="SSF52172">
    <property type="entry name" value="CheY-like"/>
    <property type="match status" value="1"/>
</dbReference>
<dbReference type="PROSITE" id="PS50110">
    <property type="entry name" value="RESPONSE_REGULATORY"/>
    <property type="match status" value="1"/>
</dbReference>
<dbReference type="InterPro" id="IPR001789">
    <property type="entry name" value="Sig_transdc_resp-reg_receiver"/>
</dbReference>
<protein>
    <submittedName>
        <fullName evidence="9">Sensor histidine kinase TmoS</fullName>
        <ecNumber evidence="9">2.7.13.3</ecNumber>
    </submittedName>
</protein>
<keyword evidence="5" id="KW-0812">Transmembrane</keyword>
<dbReference type="SUPFAM" id="SSF63829">
    <property type="entry name" value="Calcium-dependent phosphotriesterase"/>
    <property type="match status" value="1"/>
</dbReference>
<dbReference type="Gene3D" id="3.30.565.10">
    <property type="entry name" value="Histidine kinase-like ATPase, C-terminal domain"/>
    <property type="match status" value="1"/>
</dbReference>
<dbReference type="CDD" id="cd00082">
    <property type="entry name" value="HisKA"/>
    <property type="match status" value="1"/>
</dbReference>
<dbReference type="GO" id="GO:0003700">
    <property type="term" value="F:DNA-binding transcription factor activity"/>
    <property type="evidence" value="ECO:0007669"/>
    <property type="project" value="InterPro"/>
</dbReference>
<dbReference type="PRINTS" id="PR00344">
    <property type="entry name" value="BCTRLSENSOR"/>
</dbReference>
<gene>
    <name evidence="9" type="ORF">EZS27_017102</name>
</gene>
<dbReference type="InterPro" id="IPR011123">
    <property type="entry name" value="Y_Y_Y"/>
</dbReference>
<keyword evidence="2" id="KW-0805">Transcription regulation</keyword>
<dbReference type="InterPro" id="IPR018062">
    <property type="entry name" value="HTH_AraC-typ_CS"/>
</dbReference>
<dbReference type="InterPro" id="IPR005467">
    <property type="entry name" value="His_kinase_dom"/>
</dbReference>
<feature type="transmembrane region" description="Helical" evidence="5">
    <location>
        <begin position="755"/>
        <end position="776"/>
    </location>
</feature>
<dbReference type="GO" id="GO:0000155">
    <property type="term" value="F:phosphorelay sensor kinase activity"/>
    <property type="evidence" value="ECO:0007669"/>
    <property type="project" value="InterPro"/>
</dbReference>
<evidence type="ECO:0000256" key="3">
    <source>
        <dbReference type="ARBA" id="ARBA00023125"/>
    </source>
</evidence>
<dbReference type="CDD" id="cd00075">
    <property type="entry name" value="HATPase"/>
    <property type="match status" value="1"/>
</dbReference>
<keyword evidence="9" id="KW-0418">Kinase</keyword>
<dbReference type="SUPFAM" id="SSF101898">
    <property type="entry name" value="NHL repeat"/>
    <property type="match status" value="1"/>
</dbReference>